<reference evidence="3" key="1">
    <citation type="submission" date="2025-08" db="UniProtKB">
        <authorList>
            <consortium name="RefSeq"/>
        </authorList>
    </citation>
    <scope>IDENTIFICATION</scope>
</reference>
<dbReference type="RefSeq" id="XP_014480728.1">
    <property type="nucleotide sequence ID" value="XM_014625242.1"/>
</dbReference>
<feature type="region of interest" description="Disordered" evidence="1">
    <location>
        <begin position="242"/>
        <end position="266"/>
    </location>
</feature>
<evidence type="ECO:0000313" key="3">
    <source>
        <dbReference type="RefSeq" id="XP_014480728.1"/>
    </source>
</evidence>
<gene>
    <name evidence="3" type="primary">LOC106747588</name>
</gene>
<feature type="region of interest" description="Disordered" evidence="1">
    <location>
        <begin position="414"/>
        <end position="443"/>
    </location>
</feature>
<sequence length="576" mass="62439">MDCCNYVEAYSAGGHFYQQQQQQQQQQQYFCYDNGNAAYAGYDAAPISNAIEINARYNGAIPATYPTDYVYNPKEARLRKAMREQSREQSRERSRRSILQSAIAIANARTAAIGGPPAAVTASLAGGFLNQHHRTFDCVPAASVPIGPPHRAAEAWFAAHRPKPVHSPRIGDWYVDGDPIERLQAMGTMHQQRGLDKTSIKEQRSQECATAFSPNGHTPTDFAVTEREIRRQESAAEYADFVDGQKWHPYQNSASPHPHPRTPHPSPQMAGILQPNVQNAHGHTHGPWGQFCHGMLPHVSAMTRNAAIRGPRHAVFLRDRPASRHCAFTEDASRMGYAPSKLDVESIRASYPPAEHQMPRLLESAVDTVIDSTTAMNRREEDAGTRWEPGTVTTEMSLDELVPTSMPQEGALAREKERQSWQTSERFEPKKKPVAKQPLPGFHQAFGSTEIGRFSRSEFFVNMVGENGGGGGGSGGASGGDIGEADSGDVSRERLPLLDTAGNAATAAEPTAATASASSTTAATATATANAGRTFDPEDQATFAVGDGVVGASYCRQPATMPRWHSPHVGAIGSEI</sequence>
<dbReference type="KEGG" id="dqu:106747588"/>
<protein>
    <submittedName>
        <fullName evidence="3">Uncharacterized protein LOC106747588 isoform X1</fullName>
    </submittedName>
</protein>
<accession>A0A6P3XS66</accession>
<proteinExistence type="predicted"/>
<name>A0A6P3XS66_DINQU</name>
<keyword evidence="2" id="KW-1185">Reference proteome</keyword>
<dbReference type="GeneID" id="106747588"/>
<evidence type="ECO:0000313" key="2">
    <source>
        <dbReference type="Proteomes" id="UP000515204"/>
    </source>
</evidence>
<feature type="compositionally biased region" description="Basic and acidic residues" evidence="1">
    <location>
        <begin position="414"/>
        <end position="431"/>
    </location>
</feature>
<dbReference type="Proteomes" id="UP000515204">
    <property type="component" value="Unplaced"/>
</dbReference>
<evidence type="ECO:0000256" key="1">
    <source>
        <dbReference type="SAM" id="MobiDB-lite"/>
    </source>
</evidence>
<dbReference type="AlphaFoldDB" id="A0A6P3XS66"/>
<feature type="region of interest" description="Disordered" evidence="1">
    <location>
        <begin position="465"/>
        <end position="488"/>
    </location>
</feature>
<feature type="compositionally biased region" description="Gly residues" evidence="1">
    <location>
        <begin position="466"/>
        <end position="482"/>
    </location>
</feature>
<organism evidence="2 3">
    <name type="scientific">Dinoponera quadriceps</name>
    <name type="common">South American ant</name>
    <dbReference type="NCBI Taxonomy" id="609295"/>
    <lineage>
        <taxon>Eukaryota</taxon>
        <taxon>Metazoa</taxon>
        <taxon>Ecdysozoa</taxon>
        <taxon>Arthropoda</taxon>
        <taxon>Hexapoda</taxon>
        <taxon>Insecta</taxon>
        <taxon>Pterygota</taxon>
        <taxon>Neoptera</taxon>
        <taxon>Endopterygota</taxon>
        <taxon>Hymenoptera</taxon>
        <taxon>Apocrita</taxon>
        <taxon>Aculeata</taxon>
        <taxon>Formicoidea</taxon>
        <taxon>Formicidae</taxon>
        <taxon>Ponerinae</taxon>
        <taxon>Ponerini</taxon>
        <taxon>Dinoponera</taxon>
    </lineage>
</organism>
<dbReference type="OrthoDB" id="6247875at2759"/>